<dbReference type="EMBL" id="JALLPB020000163">
    <property type="protein sequence ID" value="KAL3816164.1"/>
    <property type="molecule type" value="Genomic_DNA"/>
</dbReference>
<organism evidence="2 3">
    <name type="scientific">Cyclostephanos tholiformis</name>
    <dbReference type="NCBI Taxonomy" id="382380"/>
    <lineage>
        <taxon>Eukaryota</taxon>
        <taxon>Sar</taxon>
        <taxon>Stramenopiles</taxon>
        <taxon>Ochrophyta</taxon>
        <taxon>Bacillariophyta</taxon>
        <taxon>Coscinodiscophyceae</taxon>
        <taxon>Thalassiosirophycidae</taxon>
        <taxon>Stephanodiscales</taxon>
        <taxon>Stephanodiscaceae</taxon>
        <taxon>Cyclostephanos</taxon>
    </lineage>
</organism>
<gene>
    <name evidence="2" type="ORF">ACHAXA_001651</name>
</gene>
<feature type="region of interest" description="Disordered" evidence="1">
    <location>
        <begin position="1"/>
        <end position="67"/>
    </location>
</feature>
<accession>A0ABD3RVE0</accession>
<comment type="caution">
    <text evidence="2">The sequence shown here is derived from an EMBL/GenBank/DDBJ whole genome shotgun (WGS) entry which is preliminary data.</text>
</comment>
<dbReference type="AlphaFoldDB" id="A0ABD3RVE0"/>
<dbReference type="Proteomes" id="UP001530377">
    <property type="component" value="Unassembled WGS sequence"/>
</dbReference>
<feature type="compositionally biased region" description="Low complexity" evidence="1">
    <location>
        <begin position="21"/>
        <end position="51"/>
    </location>
</feature>
<name>A0ABD3RVE0_9STRA</name>
<evidence type="ECO:0000256" key="1">
    <source>
        <dbReference type="SAM" id="MobiDB-lite"/>
    </source>
</evidence>
<evidence type="ECO:0000313" key="3">
    <source>
        <dbReference type="Proteomes" id="UP001530377"/>
    </source>
</evidence>
<keyword evidence="3" id="KW-1185">Reference proteome</keyword>
<evidence type="ECO:0000313" key="2">
    <source>
        <dbReference type="EMBL" id="KAL3816164.1"/>
    </source>
</evidence>
<proteinExistence type="predicted"/>
<sequence>MRLRLLNHAHGSLRRSTMAGPPASSASSSSSLSSSRVAGRPSSSSFSSSSRRTTTNELMGGQRPLPSSYIHDNAAATALRISRTALGVGGCSHALMLLVDGGISNAEPNIPRGWDAGVDDDGG</sequence>
<protein>
    <submittedName>
        <fullName evidence="2">Uncharacterized protein</fullName>
    </submittedName>
</protein>
<feature type="compositionally biased region" description="Basic residues" evidence="1">
    <location>
        <begin position="1"/>
        <end position="13"/>
    </location>
</feature>
<reference evidence="2 3" key="1">
    <citation type="submission" date="2024-10" db="EMBL/GenBank/DDBJ databases">
        <title>Updated reference genomes for cyclostephanoid diatoms.</title>
        <authorList>
            <person name="Roberts W.R."/>
            <person name="Alverson A.J."/>
        </authorList>
    </citation>
    <scope>NUCLEOTIDE SEQUENCE [LARGE SCALE GENOMIC DNA]</scope>
    <source>
        <strain evidence="2 3">AJA228-03</strain>
    </source>
</reference>